<reference evidence="11 12" key="1">
    <citation type="submission" date="2019-11" db="EMBL/GenBank/DDBJ databases">
        <title>Bacillus lacus genome.</title>
        <authorList>
            <person name="Allen C.J."/>
            <person name="Newman J.D."/>
        </authorList>
    </citation>
    <scope>NUCLEOTIDE SEQUENCE [LARGE SCALE GENOMIC DNA]</scope>
    <source>
        <strain evidence="11 12">KCTC 33946</strain>
    </source>
</reference>
<feature type="coiled-coil region" evidence="7">
    <location>
        <begin position="456"/>
        <end position="557"/>
    </location>
</feature>
<accession>A0A7X2IX36</accession>
<dbReference type="PANTHER" id="PTHR32089:SF112">
    <property type="entry name" value="LYSOZYME-LIKE PROTEIN-RELATED"/>
    <property type="match status" value="1"/>
</dbReference>
<dbReference type="SMART" id="SM00283">
    <property type="entry name" value="MA"/>
    <property type="match status" value="1"/>
</dbReference>
<dbReference type="SUPFAM" id="SSF58104">
    <property type="entry name" value="Methyl-accepting chemotaxis protein (MCP) signaling domain"/>
    <property type="match status" value="1"/>
</dbReference>
<evidence type="ECO:0000259" key="9">
    <source>
        <dbReference type="PROSITE" id="PS50111"/>
    </source>
</evidence>
<gene>
    <name evidence="11" type="ORF">GJU40_03705</name>
</gene>
<keyword evidence="8" id="KW-0812">Transmembrane</keyword>
<dbReference type="Gene3D" id="1.10.287.950">
    <property type="entry name" value="Methyl-accepting chemotaxis protein"/>
    <property type="match status" value="1"/>
</dbReference>
<dbReference type="SMART" id="SM00304">
    <property type="entry name" value="HAMP"/>
    <property type="match status" value="1"/>
</dbReference>
<comment type="similarity">
    <text evidence="5">Belongs to the methyl-accepting chemotaxis (MCP) protein family.</text>
</comment>
<feature type="domain" description="Methyl-accepting transducer" evidence="9">
    <location>
        <begin position="294"/>
        <end position="551"/>
    </location>
</feature>
<dbReference type="PROSITE" id="PS50111">
    <property type="entry name" value="CHEMOTAXIS_TRANSDUC_2"/>
    <property type="match status" value="1"/>
</dbReference>
<evidence type="ECO:0000256" key="8">
    <source>
        <dbReference type="SAM" id="Phobius"/>
    </source>
</evidence>
<evidence type="ECO:0000256" key="4">
    <source>
        <dbReference type="ARBA" id="ARBA00023224"/>
    </source>
</evidence>
<keyword evidence="3 8" id="KW-0472">Membrane</keyword>
<evidence type="ECO:0000256" key="2">
    <source>
        <dbReference type="ARBA" id="ARBA00022475"/>
    </source>
</evidence>
<evidence type="ECO:0000256" key="7">
    <source>
        <dbReference type="SAM" id="Coils"/>
    </source>
</evidence>
<evidence type="ECO:0000256" key="6">
    <source>
        <dbReference type="PROSITE-ProRule" id="PRU00284"/>
    </source>
</evidence>
<feature type="domain" description="HAMP" evidence="10">
    <location>
        <begin position="222"/>
        <end position="275"/>
    </location>
</feature>
<proteinExistence type="inferred from homology"/>
<dbReference type="OrthoDB" id="2010115at2"/>
<organism evidence="11 12">
    <name type="scientific">Metabacillus lacus</name>
    <dbReference type="NCBI Taxonomy" id="1983721"/>
    <lineage>
        <taxon>Bacteria</taxon>
        <taxon>Bacillati</taxon>
        <taxon>Bacillota</taxon>
        <taxon>Bacilli</taxon>
        <taxon>Bacillales</taxon>
        <taxon>Bacillaceae</taxon>
        <taxon>Metabacillus</taxon>
    </lineage>
</organism>
<dbReference type="GO" id="GO:0005886">
    <property type="term" value="C:plasma membrane"/>
    <property type="evidence" value="ECO:0007669"/>
    <property type="project" value="UniProtKB-SubCell"/>
</dbReference>
<comment type="caution">
    <text evidence="11">The sequence shown here is derived from an EMBL/GenBank/DDBJ whole genome shotgun (WGS) entry which is preliminary data.</text>
</comment>
<dbReference type="CDD" id="cd06225">
    <property type="entry name" value="HAMP"/>
    <property type="match status" value="1"/>
</dbReference>
<dbReference type="AlphaFoldDB" id="A0A7X2IX36"/>
<dbReference type="EMBL" id="WKKI01000004">
    <property type="protein sequence ID" value="MRX71276.1"/>
    <property type="molecule type" value="Genomic_DNA"/>
</dbReference>
<dbReference type="InterPro" id="IPR003660">
    <property type="entry name" value="HAMP_dom"/>
</dbReference>
<keyword evidence="8" id="KW-1133">Transmembrane helix</keyword>
<dbReference type="PANTHER" id="PTHR32089">
    <property type="entry name" value="METHYL-ACCEPTING CHEMOTAXIS PROTEIN MCPB"/>
    <property type="match status" value="1"/>
</dbReference>
<feature type="transmembrane region" description="Helical" evidence="8">
    <location>
        <begin position="198"/>
        <end position="221"/>
    </location>
</feature>
<comment type="subcellular location">
    <subcellularLocation>
        <location evidence="1">Cell membrane</location>
    </subcellularLocation>
</comment>
<keyword evidence="7" id="KW-0175">Coiled coil</keyword>
<evidence type="ECO:0000256" key="1">
    <source>
        <dbReference type="ARBA" id="ARBA00004236"/>
    </source>
</evidence>
<dbReference type="InterPro" id="IPR004089">
    <property type="entry name" value="MCPsignal_dom"/>
</dbReference>
<dbReference type="Proteomes" id="UP000448867">
    <property type="component" value="Unassembled WGS sequence"/>
</dbReference>
<dbReference type="Pfam" id="PF00672">
    <property type="entry name" value="HAMP"/>
    <property type="match status" value="1"/>
</dbReference>
<dbReference type="Gene3D" id="6.10.340.10">
    <property type="match status" value="1"/>
</dbReference>
<keyword evidence="2" id="KW-1003">Cell membrane</keyword>
<evidence type="ECO:0000256" key="5">
    <source>
        <dbReference type="ARBA" id="ARBA00029447"/>
    </source>
</evidence>
<keyword evidence="12" id="KW-1185">Reference proteome</keyword>
<evidence type="ECO:0000256" key="3">
    <source>
        <dbReference type="ARBA" id="ARBA00023136"/>
    </source>
</evidence>
<name>A0A7X2IX36_9BACI</name>
<evidence type="ECO:0000313" key="12">
    <source>
        <dbReference type="Proteomes" id="UP000448867"/>
    </source>
</evidence>
<evidence type="ECO:0000259" key="10">
    <source>
        <dbReference type="PROSITE" id="PS50885"/>
    </source>
</evidence>
<evidence type="ECO:0000313" key="11">
    <source>
        <dbReference type="EMBL" id="MRX71276.1"/>
    </source>
</evidence>
<keyword evidence="4 6" id="KW-0807">Transducer</keyword>
<dbReference type="Pfam" id="PF00015">
    <property type="entry name" value="MCPsignal"/>
    <property type="match status" value="1"/>
</dbReference>
<protein>
    <submittedName>
        <fullName evidence="11">HAMP domain-containing protein</fullName>
    </submittedName>
</protein>
<sequence>MKNKEKDLNMSKTNWNLNMLKGKMPVIKKEFGLPYRMLTLVLSVMIISVAVVGTTAYQKAKDTTITMMENRVEREASMVNDIAGSMMYAYVGQEEKFMEKFNKSVLPKQLSQLIQDGLTADFFLVKDHASEPFKISKNSKLVLDEQLVEVIEKKDHGVLTTTIGKDSYTLSFIHIQELKGKYVIAVPADKYLKPLYTLLHYILVIAIVCVAAASAISYLFIRSLTKPLSILRNKMKAVREGDLTQEINFSTSVPEISSLLKSFNAMMQHMRKMVSNVGAATTELSYNGTLLSETSTQVRIQNQQLLEAISVVKLGAEQTAAGSDAHHNEFYHFKIQIERLLGEMTAVFQRAEGMMTSAHKGEDSLAKMISAMQEAGSDFQEMSGTISSVEHNSKAIKNVIGTIQTIAEQTRLLALNAAIEAARAGESGKGFAVVAAEVKKLAEQSSQAAVGVAHSIQQMEAISMNASAEFKELQKKLNSHLDIAGISREAFDELMGEITNVNEKLSEMERNLKQLQGTIPHMETSALEFVSVSQQTLSSAEEMLAASEEQASSMEKNNEIGSKLIHLSQNLSQMTQTFKST</sequence>
<dbReference type="PROSITE" id="PS50885">
    <property type="entry name" value="HAMP"/>
    <property type="match status" value="1"/>
</dbReference>
<dbReference type="GO" id="GO:0007165">
    <property type="term" value="P:signal transduction"/>
    <property type="evidence" value="ECO:0007669"/>
    <property type="project" value="UniProtKB-KW"/>
</dbReference>